<feature type="region of interest" description="Disordered" evidence="1">
    <location>
        <begin position="61"/>
        <end position="90"/>
    </location>
</feature>
<dbReference type="EMBL" id="KV427622">
    <property type="protein sequence ID" value="KZT06937.1"/>
    <property type="molecule type" value="Genomic_DNA"/>
</dbReference>
<accession>A0A165EFD2</accession>
<gene>
    <name evidence="2" type="ORF">LAESUDRAFT_652408</name>
</gene>
<dbReference type="AlphaFoldDB" id="A0A165EFD2"/>
<evidence type="ECO:0000313" key="2">
    <source>
        <dbReference type="EMBL" id="KZT06937.1"/>
    </source>
</evidence>
<dbReference type="InParanoid" id="A0A165EFD2"/>
<dbReference type="OrthoDB" id="3260031at2759"/>
<reference evidence="2 3" key="1">
    <citation type="journal article" date="2016" name="Mol. Biol. Evol.">
        <title>Comparative Genomics of Early-Diverging Mushroom-Forming Fungi Provides Insights into the Origins of Lignocellulose Decay Capabilities.</title>
        <authorList>
            <person name="Nagy L.G."/>
            <person name="Riley R."/>
            <person name="Tritt A."/>
            <person name="Adam C."/>
            <person name="Daum C."/>
            <person name="Floudas D."/>
            <person name="Sun H."/>
            <person name="Yadav J.S."/>
            <person name="Pangilinan J."/>
            <person name="Larsson K.H."/>
            <person name="Matsuura K."/>
            <person name="Barry K."/>
            <person name="Labutti K."/>
            <person name="Kuo R."/>
            <person name="Ohm R.A."/>
            <person name="Bhattacharya S.S."/>
            <person name="Shirouzu T."/>
            <person name="Yoshinaga Y."/>
            <person name="Martin F.M."/>
            <person name="Grigoriev I.V."/>
            <person name="Hibbett D.S."/>
        </authorList>
    </citation>
    <scope>NUCLEOTIDE SEQUENCE [LARGE SCALE GENOMIC DNA]</scope>
    <source>
        <strain evidence="2 3">93-53</strain>
    </source>
</reference>
<protein>
    <submittedName>
        <fullName evidence="2">Uncharacterized protein</fullName>
    </submittedName>
</protein>
<evidence type="ECO:0000313" key="3">
    <source>
        <dbReference type="Proteomes" id="UP000076871"/>
    </source>
</evidence>
<dbReference type="Proteomes" id="UP000076871">
    <property type="component" value="Unassembled WGS sequence"/>
</dbReference>
<sequence length="119" mass="12582">MTSKKAAKFVLHGMSPSSAVVSSSMSQSTSGTTIKTEDISLLIKSLVKSMQVLTAVTIRVLPSAKNDQTQNDQTSSAPKPASSGSSNSSTEYCHYCSEAGEMIGTCEHVEEDIKADKCM</sequence>
<evidence type="ECO:0000256" key="1">
    <source>
        <dbReference type="SAM" id="MobiDB-lite"/>
    </source>
</evidence>
<keyword evidence="3" id="KW-1185">Reference proteome</keyword>
<name>A0A165EFD2_9APHY</name>
<feature type="compositionally biased region" description="Low complexity" evidence="1">
    <location>
        <begin position="75"/>
        <end position="89"/>
    </location>
</feature>
<feature type="compositionally biased region" description="Polar residues" evidence="1">
    <location>
        <begin position="65"/>
        <end position="74"/>
    </location>
</feature>
<organism evidence="2 3">
    <name type="scientific">Laetiporus sulphureus 93-53</name>
    <dbReference type="NCBI Taxonomy" id="1314785"/>
    <lineage>
        <taxon>Eukaryota</taxon>
        <taxon>Fungi</taxon>
        <taxon>Dikarya</taxon>
        <taxon>Basidiomycota</taxon>
        <taxon>Agaricomycotina</taxon>
        <taxon>Agaricomycetes</taxon>
        <taxon>Polyporales</taxon>
        <taxon>Laetiporus</taxon>
    </lineage>
</organism>
<proteinExistence type="predicted"/>
<dbReference type="GeneID" id="63821390"/>
<dbReference type="RefSeq" id="XP_040764677.1">
    <property type="nucleotide sequence ID" value="XM_040904360.1"/>
</dbReference>